<proteinExistence type="predicted"/>
<dbReference type="SUPFAM" id="SSF53474">
    <property type="entry name" value="alpha/beta-Hydrolases"/>
    <property type="match status" value="1"/>
</dbReference>
<gene>
    <name evidence="1" type="ORF">P4T90_20990</name>
</gene>
<evidence type="ECO:0000313" key="1">
    <source>
        <dbReference type="EMBL" id="MED1205515.1"/>
    </source>
</evidence>
<dbReference type="EMBL" id="JARMAB010000036">
    <property type="protein sequence ID" value="MED1205515.1"/>
    <property type="molecule type" value="Genomic_DNA"/>
</dbReference>
<comment type="caution">
    <text evidence="1">The sequence shown here is derived from an EMBL/GenBank/DDBJ whole genome shotgun (WGS) entry which is preliminary data.</text>
</comment>
<dbReference type="GO" id="GO:0016787">
    <property type="term" value="F:hydrolase activity"/>
    <property type="evidence" value="ECO:0007669"/>
    <property type="project" value="UniProtKB-KW"/>
</dbReference>
<name>A0ABU6MR40_9BACI</name>
<dbReference type="RefSeq" id="WP_066263723.1">
    <property type="nucleotide sequence ID" value="NZ_JARMAB010000036.1"/>
</dbReference>
<dbReference type="Proteomes" id="UP001341444">
    <property type="component" value="Unassembled WGS sequence"/>
</dbReference>
<protein>
    <submittedName>
        <fullName evidence="1">Alpha/beta hydrolase</fullName>
    </submittedName>
</protein>
<accession>A0ABU6MR40</accession>
<keyword evidence="2" id="KW-1185">Reference proteome</keyword>
<keyword evidence="1" id="KW-0378">Hydrolase</keyword>
<reference evidence="1 2" key="1">
    <citation type="submission" date="2023-03" db="EMBL/GenBank/DDBJ databases">
        <title>Bacillus Genome Sequencing.</title>
        <authorList>
            <person name="Dunlap C."/>
        </authorList>
    </citation>
    <scope>NUCLEOTIDE SEQUENCE [LARGE SCALE GENOMIC DNA]</scope>
    <source>
        <strain evidence="1 2">B-23453</strain>
    </source>
</reference>
<dbReference type="Gene3D" id="3.40.50.1820">
    <property type="entry name" value="alpha/beta hydrolase"/>
    <property type="match status" value="1"/>
</dbReference>
<evidence type="ECO:0000313" key="2">
    <source>
        <dbReference type="Proteomes" id="UP001341444"/>
    </source>
</evidence>
<organism evidence="1 2">
    <name type="scientific">Heyndrickxia acidicola</name>
    <dbReference type="NCBI Taxonomy" id="209389"/>
    <lineage>
        <taxon>Bacteria</taxon>
        <taxon>Bacillati</taxon>
        <taxon>Bacillota</taxon>
        <taxon>Bacilli</taxon>
        <taxon>Bacillales</taxon>
        <taxon>Bacillaceae</taxon>
        <taxon>Heyndrickxia</taxon>
    </lineage>
</organism>
<sequence length="128" mass="14809">MKRKNLTILSAQVPPFLYWQLTDLSIFAFLIEDLVKIVSPILFLTGEDDRVNSSQYLALNTLYFPNCRYYSILNAKSFFIVELPSAVSKIIVDFLETKETNNIGNHDPFLNSIEEEIKLYIQQIQQKG</sequence>
<dbReference type="InterPro" id="IPR029058">
    <property type="entry name" value="AB_hydrolase_fold"/>
</dbReference>